<dbReference type="Proteomes" id="UP001150907">
    <property type="component" value="Unassembled WGS sequence"/>
</dbReference>
<feature type="non-terminal residue" evidence="2">
    <location>
        <position position="1"/>
    </location>
</feature>
<feature type="compositionally biased region" description="Low complexity" evidence="1">
    <location>
        <begin position="140"/>
        <end position="160"/>
    </location>
</feature>
<name>A0A9W8BH60_9FUNG</name>
<feature type="region of interest" description="Disordered" evidence="1">
    <location>
        <begin position="140"/>
        <end position="237"/>
    </location>
</feature>
<feature type="compositionally biased region" description="Low complexity" evidence="1">
    <location>
        <begin position="308"/>
        <end position="321"/>
    </location>
</feature>
<sequence>LTAHLPAVEAAIASGVVDANVDARTTARQSYEIYIKRFAARVDAFHATLSPTAKKYLKIGAPAPAAGAAAAKPRQPLRDRIGAKRPTPPPAAAAPPPQADAQQPSRPKPVRPLARPTLLAAAKDAGAAAVVMSLAPESGSAAGAEGLQPCAEPGEPGAAAEDAEKPPHDSARPSESPTATAHESRAPSPACEEDGGLAAAALPPANEPAKSGSISAGEPAKRGGATAAPPAKARAQRGAALAFASLGAGAGAGGRRAGAAAPRAVRPASRNSVSARMEAALRGRMTLRSASRQGTSRPPPAGPGYLRATAASAKRGSDAAAPAPPARGTKRRTPHAADDLAPAAHPPPKAAKVGARRRSATK</sequence>
<organism evidence="2 3">
    <name type="scientific">Coemansia thaxteri</name>
    <dbReference type="NCBI Taxonomy" id="2663907"/>
    <lineage>
        <taxon>Eukaryota</taxon>
        <taxon>Fungi</taxon>
        <taxon>Fungi incertae sedis</taxon>
        <taxon>Zoopagomycota</taxon>
        <taxon>Kickxellomycotina</taxon>
        <taxon>Kickxellomycetes</taxon>
        <taxon>Kickxellales</taxon>
        <taxon>Kickxellaceae</taxon>
        <taxon>Coemansia</taxon>
    </lineage>
</organism>
<evidence type="ECO:0000256" key="1">
    <source>
        <dbReference type="SAM" id="MobiDB-lite"/>
    </source>
</evidence>
<proteinExistence type="predicted"/>
<keyword evidence="3" id="KW-1185">Reference proteome</keyword>
<feature type="region of interest" description="Disordered" evidence="1">
    <location>
        <begin position="249"/>
        <end position="362"/>
    </location>
</feature>
<feature type="compositionally biased region" description="Basic and acidic residues" evidence="1">
    <location>
        <begin position="162"/>
        <end position="172"/>
    </location>
</feature>
<dbReference type="OrthoDB" id="4699125at2759"/>
<dbReference type="EMBL" id="JANBQF010000362">
    <property type="protein sequence ID" value="KAJ2001811.1"/>
    <property type="molecule type" value="Genomic_DNA"/>
</dbReference>
<dbReference type="AlphaFoldDB" id="A0A9W8BH60"/>
<feature type="compositionally biased region" description="Pro residues" evidence="1">
    <location>
        <begin position="86"/>
        <end position="98"/>
    </location>
</feature>
<gene>
    <name evidence="2" type="ORF">H4R26_003923</name>
</gene>
<evidence type="ECO:0000313" key="3">
    <source>
        <dbReference type="Proteomes" id="UP001150907"/>
    </source>
</evidence>
<dbReference type="Gene3D" id="1.25.10.10">
    <property type="entry name" value="Leucine-rich Repeat Variant"/>
    <property type="match status" value="1"/>
</dbReference>
<feature type="compositionally biased region" description="Low complexity" evidence="1">
    <location>
        <begin position="257"/>
        <end position="270"/>
    </location>
</feature>
<accession>A0A9W8BH60</accession>
<feature type="compositionally biased region" description="Low complexity" evidence="1">
    <location>
        <begin position="222"/>
        <end position="237"/>
    </location>
</feature>
<dbReference type="InterPro" id="IPR011989">
    <property type="entry name" value="ARM-like"/>
</dbReference>
<reference evidence="2" key="1">
    <citation type="submission" date="2022-07" db="EMBL/GenBank/DDBJ databases">
        <title>Phylogenomic reconstructions and comparative analyses of Kickxellomycotina fungi.</title>
        <authorList>
            <person name="Reynolds N.K."/>
            <person name="Stajich J.E."/>
            <person name="Barry K."/>
            <person name="Grigoriev I.V."/>
            <person name="Crous P."/>
            <person name="Smith M.E."/>
        </authorList>
    </citation>
    <scope>NUCLEOTIDE SEQUENCE</scope>
    <source>
        <strain evidence="2">IMI 214461</strain>
    </source>
</reference>
<feature type="region of interest" description="Disordered" evidence="1">
    <location>
        <begin position="65"/>
        <end position="111"/>
    </location>
</feature>
<comment type="caution">
    <text evidence="2">The sequence shown here is derived from an EMBL/GenBank/DDBJ whole genome shotgun (WGS) entry which is preliminary data.</text>
</comment>
<protein>
    <submittedName>
        <fullName evidence="2">Uncharacterized protein</fullName>
    </submittedName>
</protein>
<evidence type="ECO:0000313" key="2">
    <source>
        <dbReference type="EMBL" id="KAJ2001811.1"/>
    </source>
</evidence>